<keyword evidence="2" id="KW-1185">Reference proteome</keyword>
<dbReference type="InterPro" id="IPR011008">
    <property type="entry name" value="Dimeric_a/b-barrel"/>
</dbReference>
<dbReference type="AlphaFoldDB" id="A0A919KV58"/>
<accession>A0A919KV58</accession>
<name>A0A919KV58_9MICO</name>
<dbReference type="EMBL" id="BNAS01000003">
    <property type="protein sequence ID" value="GHH73677.1"/>
    <property type="molecule type" value="Genomic_DNA"/>
</dbReference>
<evidence type="ECO:0000313" key="1">
    <source>
        <dbReference type="EMBL" id="GHH73677.1"/>
    </source>
</evidence>
<comment type="caution">
    <text evidence="1">The sequence shown here is derived from an EMBL/GenBank/DDBJ whole genome shotgun (WGS) entry which is preliminary data.</text>
</comment>
<organism evidence="1 2">
    <name type="scientific">Promicromonospora soli</name>
    <dbReference type="NCBI Taxonomy" id="2035533"/>
    <lineage>
        <taxon>Bacteria</taxon>
        <taxon>Bacillati</taxon>
        <taxon>Actinomycetota</taxon>
        <taxon>Actinomycetes</taxon>
        <taxon>Micrococcales</taxon>
        <taxon>Promicromonosporaceae</taxon>
        <taxon>Promicromonospora</taxon>
    </lineage>
</organism>
<sequence length="127" mass="13947">MSTTFVYTGTYRVRPGRLEDARKKLAEHAEFVEANEPRLVAFHVFIDADAETVSVVQLHRDPESMEFHMKVVSEHISSALGDYLGEVVSSHVYGGSGAPIVDSIRQYDPGVTVVPEHLAGFTRSTAA</sequence>
<proteinExistence type="predicted"/>
<dbReference type="SUPFAM" id="SSF54909">
    <property type="entry name" value="Dimeric alpha+beta barrel"/>
    <property type="match status" value="1"/>
</dbReference>
<dbReference type="Proteomes" id="UP000627369">
    <property type="component" value="Unassembled WGS sequence"/>
</dbReference>
<reference evidence="1" key="1">
    <citation type="journal article" date="2014" name="Int. J. Syst. Evol. Microbiol.">
        <title>Complete genome sequence of Corynebacterium casei LMG S-19264T (=DSM 44701T), isolated from a smear-ripened cheese.</title>
        <authorList>
            <consortium name="US DOE Joint Genome Institute (JGI-PGF)"/>
            <person name="Walter F."/>
            <person name="Albersmeier A."/>
            <person name="Kalinowski J."/>
            <person name="Ruckert C."/>
        </authorList>
    </citation>
    <scope>NUCLEOTIDE SEQUENCE</scope>
    <source>
        <strain evidence="1">CGMCC 4.7398</strain>
    </source>
</reference>
<reference evidence="1" key="2">
    <citation type="submission" date="2020-09" db="EMBL/GenBank/DDBJ databases">
        <authorList>
            <person name="Sun Q."/>
            <person name="Zhou Y."/>
        </authorList>
    </citation>
    <scope>NUCLEOTIDE SEQUENCE</scope>
    <source>
        <strain evidence="1">CGMCC 4.7398</strain>
    </source>
</reference>
<dbReference type="Gene3D" id="3.30.70.100">
    <property type="match status" value="1"/>
</dbReference>
<dbReference type="RefSeq" id="WP_189669656.1">
    <property type="nucleotide sequence ID" value="NZ_BNAS01000003.1"/>
</dbReference>
<protein>
    <submittedName>
        <fullName evidence="1">Uncharacterized protein</fullName>
    </submittedName>
</protein>
<gene>
    <name evidence="1" type="ORF">GCM10017772_25880</name>
</gene>
<evidence type="ECO:0000313" key="2">
    <source>
        <dbReference type="Proteomes" id="UP000627369"/>
    </source>
</evidence>